<dbReference type="InterPro" id="IPR017555">
    <property type="entry name" value="TriPribosyl-deP-CoA_syn"/>
</dbReference>
<sequence>MKVINDQRTNEAALSEYFAEKAVKALIEEAELTPKPGLVDQNNSGSHHDLNIDLMIRSAKSLHDTFAEIGRISFKRVPDQSLREDIAAIGRHGENVMFQATGGTNTHKGAIWAMGLLTSSAAIHPLGTTPERIAVTAGKIARFADRFAPKKATHGTVIQQRFGAPGARGEAELGFPHVVGAALPALYDARNKGIPEPLARIDTLITIISRLDDTCLLHRGGMDALKAAKEGAKTILDKGGSSTQAGWRSLQQLDAVLIEHNASPGGSADLLAAALFLDSLP</sequence>
<dbReference type="EMBL" id="SLXK01000004">
    <property type="protein sequence ID" value="TCP30871.1"/>
    <property type="molecule type" value="Genomic_DNA"/>
</dbReference>
<dbReference type="Gene3D" id="1.10.4200.10">
    <property type="entry name" value="Triphosphoribosyl-dephospho-CoA protein"/>
    <property type="match status" value="1"/>
</dbReference>
<dbReference type="NCBIfam" id="TIGR03132">
    <property type="entry name" value="malonate_mdcB"/>
    <property type="match status" value="1"/>
</dbReference>
<dbReference type="HAMAP" id="MF_01883">
    <property type="entry name" value="MdcB"/>
    <property type="match status" value="1"/>
</dbReference>
<keyword evidence="3" id="KW-0808">Transferase</keyword>
<dbReference type="NCBIfam" id="NF002315">
    <property type="entry name" value="PRK01237.1"/>
    <property type="match status" value="1"/>
</dbReference>
<comment type="catalytic activity">
    <reaction evidence="1">
        <text>3'-dephospho-CoA + ATP = 2'-(5''-triphospho-alpha-D-ribosyl)-3'-dephospho-CoA + adenine</text>
        <dbReference type="Rhea" id="RHEA:15117"/>
        <dbReference type="ChEBI" id="CHEBI:16708"/>
        <dbReference type="ChEBI" id="CHEBI:30616"/>
        <dbReference type="ChEBI" id="CHEBI:57328"/>
        <dbReference type="ChEBI" id="CHEBI:61378"/>
        <dbReference type="EC" id="2.4.2.52"/>
    </reaction>
</comment>
<reference evidence="6 7" key="1">
    <citation type="submission" date="2019-03" db="EMBL/GenBank/DDBJ databases">
        <title>Genomic Encyclopedia of Type Strains, Phase IV (KMG-IV): sequencing the most valuable type-strain genomes for metagenomic binning, comparative biology and taxonomic classification.</title>
        <authorList>
            <person name="Goeker M."/>
        </authorList>
    </citation>
    <scope>NUCLEOTIDE SEQUENCE [LARGE SCALE GENOMIC DNA]</scope>
    <source>
        <strain evidence="6 7">DSM 19377</strain>
    </source>
</reference>
<dbReference type="PANTHER" id="PTHR30201">
    <property type="entry name" value="TRIPHOSPHORIBOSYL-DEPHOSPHO-COA SYNTHASE"/>
    <property type="match status" value="1"/>
</dbReference>
<gene>
    <name evidence="6" type="ORF">EV207_10450</name>
</gene>
<accession>A0A4R2P9W1</accession>
<evidence type="ECO:0000256" key="3">
    <source>
        <dbReference type="ARBA" id="ARBA00022679"/>
    </source>
</evidence>
<dbReference type="AlphaFoldDB" id="A0A4R2P9W1"/>
<evidence type="ECO:0000256" key="1">
    <source>
        <dbReference type="ARBA" id="ARBA00001210"/>
    </source>
</evidence>
<dbReference type="GO" id="GO:0046917">
    <property type="term" value="F:triphosphoribosyl-dephospho-CoA synthase activity"/>
    <property type="evidence" value="ECO:0007669"/>
    <property type="project" value="UniProtKB-EC"/>
</dbReference>
<comment type="caution">
    <text evidence="6">The sequence shown here is derived from an EMBL/GenBank/DDBJ whole genome shotgun (WGS) entry which is preliminary data.</text>
</comment>
<keyword evidence="5" id="KW-0067">ATP-binding</keyword>
<evidence type="ECO:0000256" key="2">
    <source>
        <dbReference type="ARBA" id="ARBA00012074"/>
    </source>
</evidence>
<evidence type="ECO:0000256" key="4">
    <source>
        <dbReference type="ARBA" id="ARBA00022741"/>
    </source>
</evidence>
<evidence type="ECO:0000256" key="5">
    <source>
        <dbReference type="ARBA" id="ARBA00022840"/>
    </source>
</evidence>
<evidence type="ECO:0000313" key="7">
    <source>
        <dbReference type="Proteomes" id="UP000295416"/>
    </source>
</evidence>
<organism evidence="6 7">
    <name type="scientific">Scopulibacillus darangshiensis</name>
    <dbReference type="NCBI Taxonomy" id="442528"/>
    <lineage>
        <taxon>Bacteria</taxon>
        <taxon>Bacillati</taxon>
        <taxon>Bacillota</taxon>
        <taxon>Bacilli</taxon>
        <taxon>Bacillales</taxon>
        <taxon>Sporolactobacillaceae</taxon>
        <taxon>Scopulibacillus</taxon>
    </lineage>
</organism>
<keyword evidence="7" id="KW-1185">Reference proteome</keyword>
<dbReference type="Pfam" id="PF01874">
    <property type="entry name" value="CitG"/>
    <property type="match status" value="1"/>
</dbReference>
<dbReference type="RefSeq" id="WP_132744113.1">
    <property type="nucleotide sequence ID" value="NZ_SLXK01000004.1"/>
</dbReference>
<dbReference type="PANTHER" id="PTHR30201:SF2">
    <property type="entry name" value="2-(5''-TRIPHOSPHORIBOSYL)-3'-DEPHOSPHOCOENZYME-A SYNTHASE"/>
    <property type="match status" value="1"/>
</dbReference>
<dbReference type="EC" id="2.4.2.52" evidence="2"/>
<proteinExistence type="inferred from homology"/>
<name>A0A4R2P9W1_9BACL</name>
<evidence type="ECO:0000313" key="6">
    <source>
        <dbReference type="EMBL" id="TCP30871.1"/>
    </source>
</evidence>
<dbReference type="Proteomes" id="UP000295416">
    <property type="component" value="Unassembled WGS sequence"/>
</dbReference>
<protein>
    <recommendedName>
        <fullName evidence="2">triphosphoribosyl-dephospho-CoA synthase</fullName>
        <ecNumber evidence="2">2.4.2.52</ecNumber>
    </recommendedName>
</protein>
<dbReference type="GO" id="GO:0005524">
    <property type="term" value="F:ATP binding"/>
    <property type="evidence" value="ECO:0007669"/>
    <property type="project" value="UniProtKB-KW"/>
</dbReference>
<dbReference type="InterPro" id="IPR002736">
    <property type="entry name" value="CitG"/>
</dbReference>
<dbReference type="OrthoDB" id="114886at2"/>
<keyword evidence="4" id="KW-0547">Nucleotide-binding</keyword>
<dbReference type="GO" id="GO:0051191">
    <property type="term" value="P:prosthetic group biosynthetic process"/>
    <property type="evidence" value="ECO:0007669"/>
    <property type="project" value="TreeGrafter"/>
</dbReference>